<keyword evidence="1" id="KW-0805">Transcription regulation</keyword>
<evidence type="ECO:0000259" key="3">
    <source>
        <dbReference type="PROSITE" id="PS01124"/>
    </source>
</evidence>
<gene>
    <name evidence="4" type="ORF">H8K47_01705</name>
</gene>
<dbReference type="Gene3D" id="3.40.50.880">
    <property type="match status" value="1"/>
</dbReference>
<dbReference type="EMBL" id="JACOGG010000002">
    <property type="protein sequence ID" value="MBC3934064.1"/>
    <property type="molecule type" value="Genomic_DNA"/>
</dbReference>
<protein>
    <submittedName>
        <fullName evidence="4">Helix-turn-helix domain-containing protein</fullName>
    </submittedName>
</protein>
<evidence type="ECO:0000256" key="1">
    <source>
        <dbReference type="ARBA" id="ARBA00023015"/>
    </source>
</evidence>
<dbReference type="SUPFAM" id="SSF52317">
    <property type="entry name" value="Class I glutamine amidotransferase-like"/>
    <property type="match status" value="1"/>
</dbReference>
<organism evidence="4 5">
    <name type="scientific">Undibacterium rugosum</name>
    <dbReference type="NCBI Taxonomy" id="2762291"/>
    <lineage>
        <taxon>Bacteria</taxon>
        <taxon>Pseudomonadati</taxon>
        <taxon>Pseudomonadota</taxon>
        <taxon>Betaproteobacteria</taxon>
        <taxon>Burkholderiales</taxon>
        <taxon>Oxalobacteraceae</taxon>
        <taxon>Undibacterium</taxon>
    </lineage>
</organism>
<dbReference type="InterPro" id="IPR029062">
    <property type="entry name" value="Class_I_gatase-like"/>
</dbReference>
<dbReference type="SMART" id="SM00342">
    <property type="entry name" value="HTH_ARAC"/>
    <property type="match status" value="1"/>
</dbReference>
<dbReference type="PROSITE" id="PS01124">
    <property type="entry name" value="HTH_ARAC_FAMILY_2"/>
    <property type="match status" value="1"/>
</dbReference>
<sequence length="332" mass="36599">MTTSPYSPAPVRVAVLAFDGISPFHLSVPSLVFGESVQTREAAAFEVRVCAAETQRGGRKLRSSAGFYIEPRYGYRTLREADIVIIPSWHQDLRAAPPELLTQLRKAHAAGAMLVGLCLGAFVLAQCGLLQGRTATTHWAAAREFALRFPDVCLAPDVLYVAHPDVMTSAGTAAAIDCCLHILRTQCGPEAAAQVARKLVVAPHRQGGQAQYIERPLPESASDQRLTQLMDWMLAHLCETPSVDDLAARACMSRRSFTRHFQQQTGSSPGKWLLHQRLNHAQRALESSELSIEQIALQSGFGSALMMRRYFARELQISPSTYRQQFRTNVTV</sequence>
<dbReference type="InterPro" id="IPR009057">
    <property type="entry name" value="Homeodomain-like_sf"/>
</dbReference>
<dbReference type="InterPro" id="IPR052158">
    <property type="entry name" value="INH-QAR"/>
</dbReference>
<accession>A0A923HXM4</accession>
<dbReference type="Pfam" id="PF12833">
    <property type="entry name" value="HTH_18"/>
    <property type="match status" value="1"/>
</dbReference>
<comment type="caution">
    <text evidence="4">The sequence shown here is derived from an EMBL/GenBank/DDBJ whole genome shotgun (WGS) entry which is preliminary data.</text>
</comment>
<dbReference type="PANTHER" id="PTHR43130:SF3">
    <property type="entry name" value="HTH-TYPE TRANSCRIPTIONAL REGULATOR RV1931C"/>
    <property type="match status" value="1"/>
</dbReference>
<evidence type="ECO:0000256" key="2">
    <source>
        <dbReference type="ARBA" id="ARBA00023163"/>
    </source>
</evidence>
<dbReference type="Pfam" id="PF01965">
    <property type="entry name" value="DJ-1_PfpI"/>
    <property type="match status" value="1"/>
</dbReference>
<reference evidence="4" key="1">
    <citation type="submission" date="2020-08" db="EMBL/GenBank/DDBJ databases">
        <title>Novel species isolated from subtropical streams in China.</title>
        <authorList>
            <person name="Lu H."/>
        </authorList>
    </citation>
    <scope>NUCLEOTIDE SEQUENCE</scope>
    <source>
        <strain evidence="4">CY7W</strain>
    </source>
</reference>
<dbReference type="GO" id="GO:0003700">
    <property type="term" value="F:DNA-binding transcription factor activity"/>
    <property type="evidence" value="ECO:0007669"/>
    <property type="project" value="InterPro"/>
</dbReference>
<dbReference type="PANTHER" id="PTHR43130">
    <property type="entry name" value="ARAC-FAMILY TRANSCRIPTIONAL REGULATOR"/>
    <property type="match status" value="1"/>
</dbReference>
<dbReference type="SUPFAM" id="SSF46689">
    <property type="entry name" value="Homeodomain-like"/>
    <property type="match status" value="2"/>
</dbReference>
<feature type="domain" description="HTH araC/xylS-type" evidence="3">
    <location>
        <begin position="227"/>
        <end position="325"/>
    </location>
</feature>
<dbReference type="Gene3D" id="1.10.10.60">
    <property type="entry name" value="Homeodomain-like"/>
    <property type="match status" value="1"/>
</dbReference>
<keyword evidence="2" id="KW-0804">Transcription</keyword>
<dbReference type="AlphaFoldDB" id="A0A923HXM4"/>
<proteinExistence type="predicted"/>
<evidence type="ECO:0000313" key="4">
    <source>
        <dbReference type="EMBL" id="MBC3934064.1"/>
    </source>
</evidence>
<name>A0A923HXM4_9BURK</name>
<dbReference type="InterPro" id="IPR002818">
    <property type="entry name" value="DJ-1/PfpI"/>
</dbReference>
<dbReference type="GO" id="GO:0043565">
    <property type="term" value="F:sequence-specific DNA binding"/>
    <property type="evidence" value="ECO:0007669"/>
    <property type="project" value="InterPro"/>
</dbReference>
<dbReference type="InterPro" id="IPR018060">
    <property type="entry name" value="HTH_AraC"/>
</dbReference>
<dbReference type="CDD" id="cd03137">
    <property type="entry name" value="GATase1_AraC_1"/>
    <property type="match status" value="1"/>
</dbReference>
<evidence type="ECO:0000313" key="5">
    <source>
        <dbReference type="Proteomes" id="UP000612361"/>
    </source>
</evidence>
<dbReference type="Proteomes" id="UP000612361">
    <property type="component" value="Unassembled WGS sequence"/>
</dbReference>
<keyword evidence="5" id="KW-1185">Reference proteome</keyword>